<proteinExistence type="predicted"/>
<reference evidence="1 2" key="1">
    <citation type="submission" date="2014-02" db="EMBL/GenBank/DDBJ databases">
        <title>The genome sequence of Colletotrichum nymphaeae SA-01.</title>
        <authorList>
            <person name="Baroncelli R."/>
            <person name="Thon M.R."/>
        </authorList>
    </citation>
    <scope>NUCLEOTIDE SEQUENCE [LARGE SCALE GENOMIC DNA]</scope>
    <source>
        <strain evidence="1 2">SA-01</strain>
    </source>
</reference>
<name>A0A135SKI8_9PEZI</name>
<dbReference type="Proteomes" id="UP000070054">
    <property type="component" value="Unassembled WGS sequence"/>
</dbReference>
<organism evidence="1 2">
    <name type="scientific">Colletotrichum nymphaeae SA-01</name>
    <dbReference type="NCBI Taxonomy" id="1460502"/>
    <lineage>
        <taxon>Eukaryota</taxon>
        <taxon>Fungi</taxon>
        <taxon>Dikarya</taxon>
        <taxon>Ascomycota</taxon>
        <taxon>Pezizomycotina</taxon>
        <taxon>Sordariomycetes</taxon>
        <taxon>Hypocreomycetidae</taxon>
        <taxon>Glomerellales</taxon>
        <taxon>Glomerellaceae</taxon>
        <taxon>Colletotrichum</taxon>
        <taxon>Colletotrichum acutatum species complex</taxon>
    </lineage>
</organism>
<gene>
    <name evidence="1" type="ORF">CNYM01_09565</name>
</gene>
<dbReference type="AlphaFoldDB" id="A0A135SKI8"/>
<keyword evidence="2" id="KW-1185">Reference proteome</keyword>
<evidence type="ECO:0000313" key="1">
    <source>
        <dbReference type="EMBL" id="KXH36277.1"/>
    </source>
</evidence>
<comment type="caution">
    <text evidence="1">The sequence shown here is derived from an EMBL/GenBank/DDBJ whole genome shotgun (WGS) entry which is preliminary data.</text>
</comment>
<evidence type="ECO:0000313" key="2">
    <source>
        <dbReference type="Proteomes" id="UP000070054"/>
    </source>
</evidence>
<accession>A0A135SKI8</accession>
<sequence length="134" mass="14535">MSAVSLATGLWTLEPSSEALTRYSYLSAPTYLDGVRSTETLNRISSPHASYLNPPFLKRFAACLLVPHYRLAHANAPLPAVHSGYALTSPPFEPAGWTLELERQIRARLWQSQFGSSSSSAAAEAAEAAECQIL</sequence>
<protein>
    <submittedName>
        <fullName evidence="1">Uncharacterized protein</fullName>
    </submittedName>
</protein>
<dbReference type="EMBL" id="JEMN01001477">
    <property type="protein sequence ID" value="KXH36277.1"/>
    <property type="molecule type" value="Genomic_DNA"/>
</dbReference>